<sequence>MGRGIYLYSFFPSSIPNRISKPESIAQRAYLCQIRRRKNEVKSETLTCTRTRAYTEKGGKKLVSWRARGGLKAYILGKRIVDRLPAGQKVLNGICYEMLLGCSLNFEVEE</sequence>
<evidence type="ECO:0000313" key="1">
    <source>
        <dbReference type="EMBL" id="GMH02963.1"/>
    </source>
</evidence>
<evidence type="ECO:0000313" key="2">
    <source>
        <dbReference type="Proteomes" id="UP001279734"/>
    </source>
</evidence>
<protein>
    <submittedName>
        <fullName evidence="1">Uncharacterized protein</fullName>
    </submittedName>
</protein>
<reference evidence="1" key="1">
    <citation type="submission" date="2023-05" db="EMBL/GenBank/DDBJ databases">
        <title>Nepenthes gracilis genome sequencing.</title>
        <authorList>
            <person name="Fukushima K."/>
        </authorList>
    </citation>
    <scope>NUCLEOTIDE SEQUENCE</scope>
    <source>
        <strain evidence="1">SING2019-196</strain>
    </source>
</reference>
<gene>
    <name evidence="1" type="ORF">Nepgr_004802</name>
</gene>
<dbReference type="Proteomes" id="UP001279734">
    <property type="component" value="Unassembled WGS sequence"/>
</dbReference>
<organism evidence="1 2">
    <name type="scientific">Nepenthes gracilis</name>
    <name type="common">Slender pitcher plant</name>
    <dbReference type="NCBI Taxonomy" id="150966"/>
    <lineage>
        <taxon>Eukaryota</taxon>
        <taxon>Viridiplantae</taxon>
        <taxon>Streptophyta</taxon>
        <taxon>Embryophyta</taxon>
        <taxon>Tracheophyta</taxon>
        <taxon>Spermatophyta</taxon>
        <taxon>Magnoliopsida</taxon>
        <taxon>eudicotyledons</taxon>
        <taxon>Gunneridae</taxon>
        <taxon>Pentapetalae</taxon>
        <taxon>Caryophyllales</taxon>
        <taxon>Nepenthaceae</taxon>
        <taxon>Nepenthes</taxon>
    </lineage>
</organism>
<accession>A0AAD3S1X6</accession>
<keyword evidence="2" id="KW-1185">Reference proteome</keyword>
<proteinExistence type="predicted"/>
<dbReference type="AlphaFoldDB" id="A0AAD3S1X6"/>
<dbReference type="EMBL" id="BSYO01000004">
    <property type="protein sequence ID" value="GMH02963.1"/>
    <property type="molecule type" value="Genomic_DNA"/>
</dbReference>
<comment type="caution">
    <text evidence="1">The sequence shown here is derived from an EMBL/GenBank/DDBJ whole genome shotgun (WGS) entry which is preliminary data.</text>
</comment>
<name>A0AAD3S1X6_NEPGR</name>